<protein>
    <submittedName>
        <fullName evidence="2">Uncharacterized protein</fullName>
    </submittedName>
</protein>
<keyword evidence="1" id="KW-0812">Transmembrane</keyword>
<comment type="caution">
    <text evidence="2">The sequence shown here is derived from an EMBL/GenBank/DDBJ whole genome shotgun (WGS) entry which is preliminary data.</text>
</comment>
<dbReference type="Proteomes" id="UP001221413">
    <property type="component" value="Unassembled WGS sequence"/>
</dbReference>
<reference evidence="2" key="1">
    <citation type="submission" date="2023-01" db="EMBL/GenBank/DDBJ databases">
        <title>The chitinases involved in constricting ring structure development in the nematode-trapping fungus Drechslerella dactyloides.</title>
        <authorList>
            <person name="Wang R."/>
            <person name="Zhang L."/>
            <person name="Tang P."/>
            <person name="Li S."/>
            <person name="Liang L."/>
        </authorList>
    </citation>
    <scope>NUCLEOTIDE SEQUENCE</scope>
    <source>
        <strain evidence="2">YMF1.00031</strain>
    </source>
</reference>
<proteinExistence type="predicted"/>
<keyword evidence="3" id="KW-1185">Reference proteome</keyword>
<evidence type="ECO:0000313" key="2">
    <source>
        <dbReference type="EMBL" id="KAJ6258485.1"/>
    </source>
</evidence>
<sequence>MSLQPVATATRNERSPFSLLLPVIAIIAIITIAIISSPSTTTNTRHCIMHVDAARTRSLAL</sequence>
<evidence type="ECO:0000256" key="1">
    <source>
        <dbReference type="SAM" id="Phobius"/>
    </source>
</evidence>
<gene>
    <name evidence="2" type="ORF">Dda_6527</name>
</gene>
<dbReference type="AlphaFoldDB" id="A0AAD6ITP4"/>
<evidence type="ECO:0000313" key="3">
    <source>
        <dbReference type="Proteomes" id="UP001221413"/>
    </source>
</evidence>
<dbReference type="EMBL" id="JAQGDS010000008">
    <property type="protein sequence ID" value="KAJ6258485.1"/>
    <property type="molecule type" value="Genomic_DNA"/>
</dbReference>
<name>A0AAD6ITP4_DREDA</name>
<keyword evidence="1" id="KW-0472">Membrane</keyword>
<keyword evidence="1" id="KW-1133">Transmembrane helix</keyword>
<organism evidence="2 3">
    <name type="scientific">Drechslerella dactyloides</name>
    <name type="common">Nematode-trapping fungus</name>
    <name type="synonym">Arthrobotrys dactyloides</name>
    <dbReference type="NCBI Taxonomy" id="74499"/>
    <lineage>
        <taxon>Eukaryota</taxon>
        <taxon>Fungi</taxon>
        <taxon>Dikarya</taxon>
        <taxon>Ascomycota</taxon>
        <taxon>Pezizomycotina</taxon>
        <taxon>Orbiliomycetes</taxon>
        <taxon>Orbiliales</taxon>
        <taxon>Orbiliaceae</taxon>
        <taxon>Drechslerella</taxon>
    </lineage>
</organism>
<feature type="transmembrane region" description="Helical" evidence="1">
    <location>
        <begin position="17"/>
        <end position="35"/>
    </location>
</feature>
<accession>A0AAD6ITP4</accession>